<evidence type="ECO:0000256" key="2">
    <source>
        <dbReference type="ARBA" id="ARBA00004609"/>
    </source>
</evidence>
<keyword evidence="8" id="KW-0449">Lipoprotein</keyword>
<evidence type="ECO:0000256" key="8">
    <source>
        <dbReference type="ARBA" id="ARBA00023288"/>
    </source>
</evidence>
<organism evidence="10 11">
    <name type="scientific">Trypanosoma brucei gambiense (strain MHOM/CI/86/DAL972)</name>
    <dbReference type="NCBI Taxonomy" id="679716"/>
    <lineage>
        <taxon>Eukaryota</taxon>
        <taxon>Discoba</taxon>
        <taxon>Euglenozoa</taxon>
        <taxon>Kinetoplastea</taxon>
        <taxon>Metakinetoplastina</taxon>
        <taxon>Trypanosomatida</taxon>
        <taxon>Trypanosomatidae</taxon>
        <taxon>Trypanosoma</taxon>
    </lineage>
</organism>
<keyword evidence="3" id="KW-1003">Cell membrane</keyword>
<dbReference type="GeneID" id="23863596"/>
<protein>
    <submittedName>
        <fullName evidence="10">Variant surface glycoprotein (VSG)</fullName>
    </submittedName>
</protein>
<keyword evidence="5" id="KW-0732">Signal</keyword>
<gene>
    <name evidence="10" type="ORF">TbgDal_VIII40</name>
</gene>
<keyword evidence="6" id="KW-0472">Membrane</keyword>
<evidence type="ECO:0000256" key="3">
    <source>
        <dbReference type="ARBA" id="ARBA00022475"/>
    </source>
</evidence>
<evidence type="ECO:0000256" key="5">
    <source>
        <dbReference type="ARBA" id="ARBA00022729"/>
    </source>
</evidence>
<sequence>MKAGRKLYIRRGRIASHPQRQINRRTSTKNGKKWSTWTTAAIAANSKGEADKIKKEHGLDTTAASQIREISVEISQIADAAFDVYSAAANSEGTKSDEDIIKELRTALTGDGKTGSEPVDSPKAFSTTAQTYEQAYETGTPAATKTALGALFCLCVVPNTQSNKPCIAEYTHPTWSPSNEPQATTYSKLRKMCQQRKSTTITVAKVTAAAEAIDSKMVGKTSAAMLGEPVATCDGSDTGACIKYTGAAATDVVDFDKILWLKNENGSAMATTERATKRS</sequence>
<evidence type="ECO:0000313" key="10">
    <source>
        <dbReference type="EMBL" id="CBH13052.1"/>
    </source>
</evidence>
<dbReference type="RefSeq" id="XP_011775329.1">
    <property type="nucleotide sequence ID" value="XM_011777027.1"/>
</dbReference>
<evidence type="ECO:0000256" key="4">
    <source>
        <dbReference type="ARBA" id="ARBA00022622"/>
    </source>
</evidence>
<dbReference type="InterPro" id="IPR025932">
    <property type="entry name" value="Trypano_VSG_B_N_dom"/>
</dbReference>
<evidence type="ECO:0000313" key="11">
    <source>
        <dbReference type="Proteomes" id="UP000002316"/>
    </source>
</evidence>
<dbReference type="EMBL" id="FN554971">
    <property type="protein sequence ID" value="CBH13052.1"/>
    <property type="molecule type" value="Genomic_DNA"/>
</dbReference>
<proteinExistence type="predicted"/>
<keyword evidence="7" id="KW-0325">Glycoprotein</keyword>
<dbReference type="GO" id="GO:0005886">
    <property type="term" value="C:plasma membrane"/>
    <property type="evidence" value="ECO:0007669"/>
    <property type="project" value="UniProtKB-SubCell"/>
</dbReference>
<evidence type="ECO:0000259" key="9">
    <source>
        <dbReference type="Pfam" id="PF13206"/>
    </source>
</evidence>
<dbReference type="KEGG" id="tbg:TbgDal_VIII40"/>
<name>C9ZUG4_TRYB9</name>
<evidence type="ECO:0000256" key="7">
    <source>
        <dbReference type="ARBA" id="ARBA00023180"/>
    </source>
</evidence>
<dbReference type="Proteomes" id="UP000002316">
    <property type="component" value="Chromosome 8"/>
</dbReference>
<feature type="domain" description="Trypanosome variant surface glycoprotein B-type N-terminal" evidence="9">
    <location>
        <begin position="18"/>
        <end position="265"/>
    </location>
</feature>
<dbReference type="VEuPathDB" id="TriTrypDB:Tbg972.8.40"/>
<dbReference type="AlphaFoldDB" id="C9ZUG4"/>
<comment type="subcellular location">
    <subcellularLocation>
        <location evidence="2">Cell membrane</location>
        <topology evidence="2">Lipid-anchor</topology>
        <topology evidence="2">GPI-anchor</topology>
    </subcellularLocation>
</comment>
<evidence type="ECO:0000256" key="1">
    <source>
        <dbReference type="ARBA" id="ARBA00002523"/>
    </source>
</evidence>
<dbReference type="Pfam" id="PF13206">
    <property type="entry name" value="VSG_B"/>
    <property type="match status" value="1"/>
</dbReference>
<evidence type="ECO:0000256" key="6">
    <source>
        <dbReference type="ARBA" id="ARBA00023136"/>
    </source>
</evidence>
<reference evidence="11" key="1">
    <citation type="journal article" date="2010" name="PLoS Negl. Trop. Dis.">
        <title>The genome sequence of Trypanosoma brucei gambiense, causative agent of chronic human african trypanosomiasis.</title>
        <authorList>
            <person name="Jackson A.P."/>
            <person name="Sanders M."/>
            <person name="Berry A."/>
            <person name="McQuillan J."/>
            <person name="Aslett M.A."/>
            <person name="Quail M.A."/>
            <person name="Chukualim B."/>
            <person name="Capewell P."/>
            <person name="MacLeod A."/>
            <person name="Melville S.E."/>
            <person name="Gibson W."/>
            <person name="Barry J.D."/>
            <person name="Berriman M."/>
            <person name="Hertz-Fowler C."/>
        </authorList>
    </citation>
    <scope>NUCLEOTIDE SEQUENCE [LARGE SCALE GENOMIC DNA]</scope>
    <source>
        <strain evidence="11">MHOM/CI/86/DAL972</strain>
    </source>
</reference>
<comment type="function">
    <text evidence="1">VSG forms a coat on the surface of the parasite. The trypanosome evades the immune response of the host by expressing a series of antigenically distinct VSGs from an estimated 1000 VSG genes.</text>
</comment>
<dbReference type="GO" id="GO:0098552">
    <property type="term" value="C:side of membrane"/>
    <property type="evidence" value="ECO:0007669"/>
    <property type="project" value="UniProtKB-KW"/>
</dbReference>
<keyword evidence="4" id="KW-0336">GPI-anchor</keyword>
<accession>C9ZUG4</accession>